<name>A0A383A0H0_9ZZZZ</name>
<dbReference type="PANTHER" id="PTHR42693:SF33">
    <property type="entry name" value="ARYLSULFATASE"/>
    <property type="match status" value="1"/>
</dbReference>
<dbReference type="EMBL" id="UINC01188089">
    <property type="protein sequence ID" value="SVE01133.1"/>
    <property type="molecule type" value="Genomic_DNA"/>
</dbReference>
<proteinExistence type="inferred from homology"/>
<evidence type="ECO:0000313" key="3">
    <source>
        <dbReference type="EMBL" id="SVE01133.1"/>
    </source>
</evidence>
<dbReference type="InterPro" id="IPR050738">
    <property type="entry name" value="Sulfatase"/>
</dbReference>
<dbReference type="PANTHER" id="PTHR42693">
    <property type="entry name" value="ARYLSULFATASE FAMILY MEMBER"/>
    <property type="match status" value="1"/>
</dbReference>
<dbReference type="GO" id="GO:0004065">
    <property type="term" value="F:arylsulfatase activity"/>
    <property type="evidence" value="ECO:0007669"/>
    <property type="project" value="TreeGrafter"/>
</dbReference>
<organism evidence="3">
    <name type="scientific">marine metagenome</name>
    <dbReference type="NCBI Taxonomy" id="408172"/>
    <lineage>
        <taxon>unclassified sequences</taxon>
        <taxon>metagenomes</taxon>
        <taxon>ecological metagenomes</taxon>
    </lineage>
</organism>
<dbReference type="InterPro" id="IPR000917">
    <property type="entry name" value="Sulfatase_N"/>
</dbReference>
<evidence type="ECO:0000259" key="2">
    <source>
        <dbReference type="Pfam" id="PF00884"/>
    </source>
</evidence>
<feature type="domain" description="Sulfatase N-terminal" evidence="2">
    <location>
        <begin position="26"/>
        <end position="76"/>
    </location>
</feature>
<gene>
    <name evidence="3" type="ORF">METZ01_LOCUS453987</name>
</gene>
<accession>A0A383A0H0</accession>
<dbReference type="Gene3D" id="3.40.720.10">
    <property type="entry name" value="Alkaline Phosphatase, subunit A"/>
    <property type="match status" value="1"/>
</dbReference>
<evidence type="ECO:0000256" key="1">
    <source>
        <dbReference type="ARBA" id="ARBA00008779"/>
    </source>
</evidence>
<dbReference type="InterPro" id="IPR017850">
    <property type="entry name" value="Alkaline_phosphatase_core_sf"/>
</dbReference>
<sequence>MKKTIITLIVAAIFGIANLWAKPEQPNIIILLADDLGWADLGFQGSSDIRSPNIDKLAKNGIRFTDGHVSASVCSPRSA</sequence>
<dbReference type="Pfam" id="PF00884">
    <property type="entry name" value="Sulfatase"/>
    <property type="match status" value="1"/>
</dbReference>
<dbReference type="AlphaFoldDB" id="A0A383A0H0"/>
<dbReference type="SUPFAM" id="SSF53649">
    <property type="entry name" value="Alkaline phosphatase-like"/>
    <property type="match status" value="1"/>
</dbReference>
<reference evidence="3" key="1">
    <citation type="submission" date="2018-05" db="EMBL/GenBank/DDBJ databases">
        <authorList>
            <person name="Lanie J.A."/>
            <person name="Ng W.-L."/>
            <person name="Kazmierczak K.M."/>
            <person name="Andrzejewski T.M."/>
            <person name="Davidsen T.M."/>
            <person name="Wayne K.J."/>
            <person name="Tettelin H."/>
            <person name="Glass J.I."/>
            <person name="Rusch D."/>
            <person name="Podicherti R."/>
            <person name="Tsui H.-C.T."/>
            <person name="Winkler M.E."/>
        </authorList>
    </citation>
    <scope>NUCLEOTIDE SEQUENCE</scope>
</reference>
<comment type="similarity">
    <text evidence="1">Belongs to the sulfatase family.</text>
</comment>
<protein>
    <recommendedName>
        <fullName evidence="2">Sulfatase N-terminal domain-containing protein</fullName>
    </recommendedName>
</protein>